<dbReference type="PANTHER" id="PTHR38767">
    <property type="entry name" value="DNA POLYMERASE III SUBUNIT CHI"/>
    <property type="match status" value="1"/>
</dbReference>
<dbReference type="RefSeq" id="WP_166226723.1">
    <property type="nucleotide sequence ID" value="NZ_CP049989.1"/>
</dbReference>
<dbReference type="Gene3D" id="3.40.50.10110">
    <property type="entry name" value="DNA polymerase III subunit chi"/>
    <property type="match status" value="1"/>
</dbReference>
<gene>
    <name evidence="1" type="ORF">G9Q37_08205</name>
</gene>
<dbReference type="GO" id="GO:0003677">
    <property type="term" value="F:DNA binding"/>
    <property type="evidence" value="ECO:0007669"/>
    <property type="project" value="InterPro"/>
</dbReference>
<evidence type="ECO:0000313" key="1">
    <source>
        <dbReference type="EMBL" id="QIM52120.1"/>
    </source>
</evidence>
<keyword evidence="2" id="KW-1185">Reference proteome</keyword>
<reference evidence="1 2" key="1">
    <citation type="submission" date="2020-03" db="EMBL/GenBank/DDBJ databases">
        <title>Hydrogenophaga sp. nov. isolated from cyanobacterial mat.</title>
        <authorList>
            <person name="Thorat V."/>
            <person name="Kirdat K."/>
            <person name="Tiwarekar B."/>
            <person name="Costa E.D."/>
            <person name="Yadav A."/>
        </authorList>
    </citation>
    <scope>NUCLEOTIDE SEQUENCE [LARGE SCALE GENOMIC DNA]</scope>
    <source>
        <strain evidence="1 2">BA0156</strain>
    </source>
</reference>
<dbReference type="PANTHER" id="PTHR38767:SF1">
    <property type="entry name" value="DNA POLYMERASE III SUBUNIT CHI"/>
    <property type="match status" value="1"/>
</dbReference>
<dbReference type="AlphaFoldDB" id="A0A6G8IGM5"/>
<dbReference type="Proteomes" id="UP000503162">
    <property type="component" value="Chromosome"/>
</dbReference>
<dbReference type="SUPFAM" id="SSF102400">
    <property type="entry name" value="DNA polymerase III chi subunit"/>
    <property type="match status" value="1"/>
</dbReference>
<sequence length="145" mass="16144">MAEVAFHFNAPDRLAYTARLLRKAYLKGVRVAVLAPRPAIDELDRLVWLVGQGDFVPHARPGDPPAVLQHSPIRLTDSLPEVQGMPVLVNLHDEPVPEPARFERVIEVVGLDEADRAAARQRWRAYVAAGIEPQRHDLKQADPQG</sequence>
<name>A0A6G8IGM5_9BURK</name>
<dbReference type="GO" id="GO:0032298">
    <property type="term" value="P:positive regulation of DNA-templated DNA replication initiation"/>
    <property type="evidence" value="ECO:0007669"/>
    <property type="project" value="TreeGrafter"/>
</dbReference>
<dbReference type="InterPro" id="IPR007459">
    <property type="entry name" value="DNA_pol3_chi"/>
</dbReference>
<evidence type="ECO:0000313" key="2">
    <source>
        <dbReference type="Proteomes" id="UP000503162"/>
    </source>
</evidence>
<dbReference type="GO" id="GO:0006260">
    <property type="term" value="P:DNA replication"/>
    <property type="evidence" value="ECO:0007669"/>
    <property type="project" value="InterPro"/>
</dbReference>
<dbReference type="EMBL" id="CP049989">
    <property type="protein sequence ID" value="QIM52120.1"/>
    <property type="molecule type" value="Genomic_DNA"/>
</dbReference>
<organism evidence="1 2">
    <name type="scientific">Hydrogenophaga crocea</name>
    <dbReference type="NCBI Taxonomy" id="2716225"/>
    <lineage>
        <taxon>Bacteria</taxon>
        <taxon>Pseudomonadati</taxon>
        <taxon>Pseudomonadota</taxon>
        <taxon>Betaproteobacteria</taxon>
        <taxon>Burkholderiales</taxon>
        <taxon>Comamonadaceae</taxon>
        <taxon>Hydrogenophaga</taxon>
    </lineage>
</organism>
<protein>
    <submittedName>
        <fullName evidence="1">DNA polymerase III subunit chi</fullName>
    </submittedName>
</protein>
<dbReference type="Pfam" id="PF04364">
    <property type="entry name" value="DNA_pol3_chi"/>
    <property type="match status" value="1"/>
</dbReference>
<accession>A0A6G8IGM5</accession>
<dbReference type="InterPro" id="IPR036768">
    <property type="entry name" value="PolIII_chi_sf"/>
</dbReference>
<dbReference type="KEGG" id="hcz:G9Q37_08205"/>
<dbReference type="GO" id="GO:0003887">
    <property type="term" value="F:DNA-directed DNA polymerase activity"/>
    <property type="evidence" value="ECO:0007669"/>
    <property type="project" value="InterPro"/>
</dbReference>
<proteinExistence type="predicted"/>